<proteinExistence type="predicted"/>
<dbReference type="RefSeq" id="XP_041166758.1">
    <property type="nucleotide sequence ID" value="XM_041310213.1"/>
</dbReference>
<dbReference type="EMBL" id="JABBWE010000002">
    <property type="protein sequence ID" value="KAG1806287.1"/>
    <property type="molecule type" value="Genomic_DNA"/>
</dbReference>
<keyword evidence="2" id="KW-1185">Reference proteome</keyword>
<reference evidence="1" key="1">
    <citation type="journal article" date="2020" name="New Phytol.">
        <title>Comparative genomics reveals dynamic genome evolution in host specialist ectomycorrhizal fungi.</title>
        <authorList>
            <person name="Lofgren L.A."/>
            <person name="Nguyen N.H."/>
            <person name="Vilgalys R."/>
            <person name="Ruytinx J."/>
            <person name="Liao H.L."/>
            <person name="Branco S."/>
            <person name="Kuo A."/>
            <person name="LaButti K."/>
            <person name="Lipzen A."/>
            <person name="Andreopoulos W."/>
            <person name="Pangilinan J."/>
            <person name="Riley R."/>
            <person name="Hundley H."/>
            <person name="Na H."/>
            <person name="Barry K."/>
            <person name="Grigoriev I.V."/>
            <person name="Stajich J.E."/>
            <person name="Kennedy P.G."/>
        </authorList>
    </citation>
    <scope>NUCLEOTIDE SEQUENCE</scope>
    <source>
        <strain evidence="1">S12</strain>
    </source>
</reference>
<dbReference type="AlphaFoldDB" id="A0A9P7J795"/>
<organism evidence="1 2">
    <name type="scientific">Suillus plorans</name>
    <dbReference type="NCBI Taxonomy" id="116603"/>
    <lineage>
        <taxon>Eukaryota</taxon>
        <taxon>Fungi</taxon>
        <taxon>Dikarya</taxon>
        <taxon>Basidiomycota</taxon>
        <taxon>Agaricomycotina</taxon>
        <taxon>Agaricomycetes</taxon>
        <taxon>Agaricomycetidae</taxon>
        <taxon>Boletales</taxon>
        <taxon>Suillineae</taxon>
        <taxon>Suillaceae</taxon>
        <taxon>Suillus</taxon>
    </lineage>
</organism>
<dbReference type="Proteomes" id="UP000719766">
    <property type="component" value="Unassembled WGS sequence"/>
</dbReference>
<name>A0A9P7J795_9AGAM</name>
<evidence type="ECO:0000313" key="2">
    <source>
        <dbReference type="Proteomes" id="UP000719766"/>
    </source>
</evidence>
<evidence type="ECO:0000313" key="1">
    <source>
        <dbReference type="EMBL" id="KAG1806287.1"/>
    </source>
</evidence>
<sequence>MTSTASQLERSLRKLQVSDFLIYNQFDAYCCSFCPKISESDSQETSTAVQWVPSKYYSSDASQCVLVRPPRAACGNRQLFGFPLIKSELWDMGTFAFKKIWPDKTLPDDHFFIVMNSLTLLRAYLGLRVCTMAFGKVDEGLNNIPSECVSLGEVLLLILWRDTEPEASCPTLSQVHFVEAKLKRSPRWWVEVPVRMHTHFESRSADPLYFFSIFDEQCAIIPWLTILPTPLVPTSFVFCGRTYNSCTSSVIHTLNMKPGQYIDIADEHGWTVRLFVFIAPCDDLFSSVQSLVFH</sequence>
<protein>
    <submittedName>
        <fullName evidence="1">Uncharacterized protein</fullName>
    </submittedName>
</protein>
<accession>A0A9P7J795</accession>
<gene>
    <name evidence="1" type="ORF">HD556DRAFT_304750</name>
</gene>
<dbReference type="OrthoDB" id="2606559at2759"/>
<dbReference type="GeneID" id="64603977"/>
<comment type="caution">
    <text evidence="1">The sequence shown here is derived from an EMBL/GenBank/DDBJ whole genome shotgun (WGS) entry which is preliminary data.</text>
</comment>